<evidence type="ECO:0000256" key="1">
    <source>
        <dbReference type="ARBA" id="ARBA00005350"/>
    </source>
</evidence>
<dbReference type="PANTHER" id="PTHR23248:SF63">
    <property type="entry name" value="PHOSPHOLIPID SCRAMBLASE"/>
    <property type="match status" value="1"/>
</dbReference>
<dbReference type="PANTHER" id="PTHR23248">
    <property type="entry name" value="PHOSPHOLIPID SCRAMBLASE-RELATED"/>
    <property type="match status" value="1"/>
</dbReference>
<evidence type="ECO:0000313" key="5">
    <source>
        <dbReference type="WBParaSite" id="SMTH1_82330.2"/>
    </source>
</evidence>
<keyword evidence="2" id="KW-0812">Transmembrane</keyword>
<comment type="function">
    <text evidence="2">May mediate accelerated ATP-independent bidirectional transbilayer migration of phospholipids upon binding calcium ions that results in a loss of phospholipid asymmetry in the plasma membrane.</text>
</comment>
<comment type="cofactor">
    <cofactor evidence="2">
        <name>Ca(2+)</name>
        <dbReference type="ChEBI" id="CHEBI:29108"/>
    </cofactor>
</comment>
<dbReference type="WBParaSite" id="SMTH1_82330.1">
    <property type="protein sequence ID" value="SMTH1_82330.1"/>
    <property type="gene ID" value="SMTH1_82330"/>
</dbReference>
<comment type="caution">
    <text evidence="2">Lacks conserved residue(s) required for the propagation of feature annotation.</text>
</comment>
<keyword evidence="2" id="KW-1133">Transmembrane helix</keyword>
<proteinExistence type="inferred from homology"/>
<evidence type="ECO:0000313" key="4">
    <source>
        <dbReference type="WBParaSite" id="SMTH1_82330.1"/>
    </source>
</evidence>
<dbReference type="Pfam" id="PF03803">
    <property type="entry name" value="Scramblase"/>
    <property type="match status" value="1"/>
</dbReference>
<dbReference type="WBParaSite" id="SMTH1_82330.2">
    <property type="protein sequence ID" value="SMTH1_82330.2"/>
    <property type="gene ID" value="SMTH1_82330"/>
</dbReference>
<evidence type="ECO:0000313" key="3">
    <source>
        <dbReference type="Proteomes" id="UP000050791"/>
    </source>
</evidence>
<comment type="similarity">
    <text evidence="1 2">Belongs to the phospholipid scramblase family.</text>
</comment>
<evidence type="ECO:0000256" key="2">
    <source>
        <dbReference type="RuleBase" id="RU363116"/>
    </source>
</evidence>
<sequence>MFGERTCISLLSSIKLLVTSVFITATWVTLYHVMWMQRPAVINCPPGLEYLTQIDQLLIKQVIDAIETFVPYEVQNRYTCYNTLGQSVYRCYEESDFCSRAFCGASRPFVLHILNNNNSEVIRAIRPFRCDCYPCCSCLECCQEELEVQSPAGNCIGYVKRVFSGCNLDYHILDNNQSTVLQIHGPSCCFCECLGSDIIFKVTSADGTVEIGRITRKWSNIVQEFFTDADNFGVSFPMDLDVKVKAILLAAVFLIISIICLFVGSNRTLKEITLELHLTVSYLSHFNPLTLFCCFTYI</sequence>
<keyword evidence="2" id="KW-0564">Palmitate</keyword>
<dbReference type="InterPro" id="IPR005552">
    <property type="entry name" value="Scramblase"/>
</dbReference>
<keyword evidence="2" id="KW-0472">Membrane</keyword>
<accession>A0AA85BUF2</accession>
<dbReference type="Proteomes" id="UP000050791">
    <property type="component" value="Unassembled WGS sequence"/>
</dbReference>
<feature type="transmembrane region" description="Helical" evidence="2">
    <location>
        <begin position="246"/>
        <end position="264"/>
    </location>
</feature>
<keyword evidence="2" id="KW-0449">Lipoprotein</keyword>
<protein>
    <recommendedName>
        <fullName evidence="2">Phospholipid scramblase</fullName>
    </recommendedName>
</protein>
<feature type="transmembrane region" description="Helical" evidence="2">
    <location>
        <begin position="12"/>
        <end position="33"/>
    </location>
</feature>
<organism evidence="3 5">
    <name type="scientific">Schistosoma mattheei</name>
    <dbReference type="NCBI Taxonomy" id="31246"/>
    <lineage>
        <taxon>Eukaryota</taxon>
        <taxon>Metazoa</taxon>
        <taxon>Spiralia</taxon>
        <taxon>Lophotrochozoa</taxon>
        <taxon>Platyhelminthes</taxon>
        <taxon>Trematoda</taxon>
        <taxon>Digenea</taxon>
        <taxon>Strigeidida</taxon>
        <taxon>Schistosomatoidea</taxon>
        <taxon>Schistosomatidae</taxon>
        <taxon>Schistosoma</taxon>
    </lineage>
</organism>
<name>A0AA85BUF2_9TREM</name>
<dbReference type="AlphaFoldDB" id="A0AA85BUF2"/>
<reference evidence="4 5" key="1">
    <citation type="submission" date="2023-11" db="UniProtKB">
        <authorList>
            <consortium name="WormBaseParasite"/>
        </authorList>
    </citation>
    <scope>IDENTIFICATION</scope>
</reference>
<dbReference type="GO" id="GO:0005886">
    <property type="term" value="C:plasma membrane"/>
    <property type="evidence" value="ECO:0007669"/>
    <property type="project" value="TreeGrafter"/>
</dbReference>
<dbReference type="GO" id="GO:0017128">
    <property type="term" value="F:phospholipid scramblase activity"/>
    <property type="evidence" value="ECO:0007669"/>
    <property type="project" value="InterPro"/>
</dbReference>
<keyword evidence="2" id="KW-0106">Calcium</keyword>